<comment type="caution">
    <text evidence="2">The sequence shown here is derived from an EMBL/GenBank/DDBJ whole genome shotgun (WGS) entry which is preliminary data.</text>
</comment>
<dbReference type="EMBL" id="PQXO01000611">
    <property type="protein sequence ID" value="TGO83658.1"/>
    <property type="molecule type" value="Genomic_DNA"/>
</dbReference>
<reference evidence="2 3" key="1">
    <citation type="submission" date="2017-12" db="EMBL/GenBank/DDBJ databases">
        <title>Comparative genomics of Botrytis spp.</title>
        <authorList>
            <person name="Valero-Jimenez C.A."/>
            <person name="Tapia P."/>
            <person name="Veloso J."/>
            <person name="Silva-Moreno E."/>
            <person name="Staats M."/>
            <person name="Valdes J.H."/>
            <person name="Van Kan J.A.L."/>
        </authorList>
    </citation>
    <scope>NUCLEOTIDE SEQUENCE [LARGE SCALE GENOMIC DNA]</scope>
    <source>
        <strain evidence="2 3">MUCL3349</strain>
    </source>
</reference>
<dbReference type="Proteomes" id="UP000297280">
    <property type="component" value="Unassembled WGS sequence"/>
</dbReference>
<feature type="region of interest" description="Disordered" evidence="1">
    <location>
        <begin position="50"/>
        <end position="87"/>
    </location>
</feature>
<keyword evidence="3" id="KW-1185">Reference proteome</keyword>
<evidence type="ECO:0000313" key="3">
    <source>
        <dbReference type="Proteomes" id="UP000297280"/>
    </source>
</evidence>
<evidence type="ECO:0000313" key="2">
    <source>
        <dbReference type="EMBL" id="TGO83658.1"/>
    </source>
</evidence>
<accession>A0A4Z1KE25</accession>
<dbReference type="AlphaFoldDB" id="A0A4Z1KE25"/>
<gene>
    <name evidence="2" type="ORF">BPOR_0612g00050</name>
</gene>
<protein>
    <submittedName>
        <fullName evidence="2">Uncharacterized protein</fullName>
    </submittedName>
</protein>
<feature type="compositionally biased region" description="Basic and acidic residues" evidence="1">
    <location>
        <begin position="50"/>
        <end position="71"/>
    </location>
</feature>
<evidence type="ECO:0000256" key="1">
    <source>
        <dbReference type="SAM" id="MobiDB-lite"/>
    </source>
</evidence>
<sequence>MKKNKEKKIIPPKIRIKIHPTPTPSPPTYSAAFSHSSLLTLASSISNAKARNETAESDRDPLLDAKFRGGDEDAGYQAEDGEDGGEEYGERFVVGLGREEWRGK</sequence>
<organism evidence="2 3">
    <name type="scientific">Botrytis porri</name>
    <dbReference type="NCBI Taxonomy" id="87229"/>
    <lineage>
        <taxon>Eukaryota</taxon>
        <taxon>Fungi</taxon>
        <taxon>Dikarya</taxon>
        <taxon>Ascomycota</taxon>
        <taxon>Pezizomycotina</taxon>
        <taxon>Leotiomycetes</taxon>
        <taxon>Helotiales</taxon>
        <taxon>Sclerotiniaceae</taxon>
        <taxon>Botrytis</taxon>
    </lineage>
</organism>
<proteinExistence type="predicted"/>
<name>A0A4Z1KE25_9HELO</name>